<dbReference type="InterPro" id="IPR001881">
    <property type="entry name" value="EGF-like_Ca-bd_dom"/>
</dbReference>
<organism evidence="10 11">
    <name type="scientific">Meloidogyne enterolobii</name>
    <name type="common">Root-knot nematode worm</name>
    <name type="synonym">Meloidogyne mayaguensis</name>
    <dbReference type="NCBI Taxonomy" id="390850"/>
    <lineage>
        <taxon>Eukaryota</taxon>
        <taxon>Metazoa</taxon>
        <taxon>Ecdysozoa</taxon>
        <taxon>Nematoda</taxon>
        <taxon>Chromadorea</taxon>
        <taxon>Rhabditida</taxon>
        <taxon>Tylenchina</taxon>
        <taxon>Tylenchomorpha</taxon>
        <taxon>Tylenchoidea</taxon>
        <taxon>Meloidogynidae</taxon>
        <taxon>Meloidogyninae</taxon>
        <taxon>Meloidogyne</taxon>
    </lineage>
</organism>
<dbReference type="PROSITE" id="PS01186">
    <property type="entry name" value="EGF_2"/>
    <property type="match status" value="1"/>
</dbReference>
<comment type="caution">
    <text evidence="10">The sequence shown here is derived from an EMBL/GenBank/DDBJ whole genome shotgun (WGS) entry which is preliminary data.</text>
</comment>
<feature type="compositionally biased region" description="Polar residues" evidence="7">
    <location>
        <begin position="272"/>
        <end position="283"/>
    </location>
</feature>
<dbReference type="PROSITE" id="PS01187">
    <property type="entry name" value="EGF_CA"/>
    <property type="match status" value="1"/>
</dbReference>
<feature type="compositionally biased region" description="Polar residues" evidence="7">
    <location>
        <begin position="1466"/>
        <end position="1475"/>
    </location>
</feature>
<dbReference type="Gene3D" id="2.90.20.10">
    <property type="entry name" value="Plasmodium vivax P25 domain"/>
    <property type="match status" value="1"/>
</dbReference>
<feature type="compositionally biased region" description="Low complexity" evidence="7">
    <location>
        <begin position="216"/>
        <end position="226"/>
    </location>
</feature>
<evidence type="ECO:0000259" key="9">
    <source>
        <dbReference type="PROSITE" id="PS51034"/>
    </source>
</evidence>
<feature type="compositionally biased region" description="Polar residues" evidence="7">
    <location>
        <begin position="290"/>
        <end position="320"/>
    </location>
</feature>
<dbReference type="InterPro" id="IPR000152">
    <property type="entry name" value="EGF-type_Asp/Asn_hydroxyl_site"/>
</dbReference>
<keyword evidence="4" id="KW-0472">Membrane</keyword>
<dbReference type="PROSITE" id="PS00010">
    <property type="entry name" value="ASX_HYDROXYL"/>
    <property type="match status" value="1"/>
</dbReference>
<name>A0A6V7VPZ1_MELEN</name>
<sequence length="2527" mass="277716">MYILNSAIIFLLISIQIKWIFGFSKQQFTNQNERKFPIFLIDFEFASVLCQHSNNPKDLHLHDISVGLYGQDDESFPHCRHLQCIGGSETNKDCSGKGACIFDGFTTRCFCNEGYYGLNCEFFGNKNEEKEAFDEFGLEFGKVLSNKYPNERKNWLKMKEIINEAKEANNKKQKEFGLLIGKGRMEMVGGGGHETSTKATSKSKANTETTELPNFEATSASSSETSTRGYNAYVTSILNLEATSASSFETNPKGYNTEASLLSTFEANSETTSIRNSEANTGAYTERSLEPSSAANTEANKLATSETISASDSETSPKGYNTEATSILNLETTSASNSIVYTEAYTEATSLPTSETNTEATKNSETSSILNLEASTKASREATSSSKIKTTLETVETTFSNFEPKSETSTEATISLNTQINPVATLTVTESKSNNEAILVDNEANFKSKMEEAETEAASLSTIPTGIEETSTKTEYASTKKFSINEANLSKQMKQNFPTSEAPNTENPNSASSLPSTVKMNSQAISLTNFEAKSTLANIGGLKMTTDNTEANYENRTTIKSVATTKETDNKDAIYLKTTMANVSPNSVIEVEATPGLELETASEANSFSVQTTSLTNIEATSNNEAKSVSNIETSSKANNEASSKGSIEATSIKYEVKDTKTSLKGNSLPSNTAITLSTIEASLSATDKIRSTSLTSKLESSFISTVNPSFSNFETTVPSATNSRLNSNKLITEATSESEARIKSSEFEAETKFPFEVEAKTKFPFEAEARMKSSEFEAETKFPFEAEAKLESPSKVETKMKSSKFEASTKSLIKPSKSEAESPSKTDSLVNTSTEATSITNNIKPEALTIVSTSFTPQISLNTRRNFETNFASNNTFSYTEPSQINNYETISATTLFSPTEATEPLISVSEANAYINNEATSKAKTEASPSLILVNSASSFKEATSILETEAGSTIANLASSASSFNEATSTKPTLSTTEANSIKNITDTSNGTSFKLINVSEASTMLPFETEIKLRFKSKARTKFFSKSEALTTFPSESEATEKVPSKFEARMKSSKPSTESVSTIESVTPTKFPFESVASTKSPSEPEAKKVPFTSEAKRKFSKSSTESASTTESVAPTKFPSEAGAETKSLSEYEANVKTTEFEAKMNSFETSTAEHKASTSFKSEAITKFPFEAEASTKSSTKALASTNIFKNIEVNSSKATKASTRSNKISFEKFLNKIGARKFSTEKPKLSSENSEINLLNTTPFAAITEANNNTNLINNEAASTKIIKTEAETNQNIETNTEPTLEAKFLVSKFEAKYEANAKSTSPIKFEATSEIYSKNVETITEAPLSLANTKNLGANVAATASDSVTNREFEQTTPLAGIEATSVANIVAASTSEASAEATSIASNLATSTVASNRAASEARMEAISTPEASIKATPVASNEATSLAKVGSTSASNIEARTITNTESTSLINSRTNVVSTSPVNETPLKPTPASLDRNTKENIEAKSVAFSTAKFVAENTEAANDATTSSTASSSFTRNIKQINSTLEANLKANEVKTKTEATSLNTEASFVASTLVANIETASTIVKTEANFNGTTTATESSEANFASSSGSIFPIPNKITVSVEDSTVPLPSKNIRVVSPQNHTISPTTQNIETASSTIKPEASTKTLNKNIVASPTKITAVSVQDSTILFSSKISVVSPQTNTISPTTQNIETASSTIKPEASTKTLNKNIVASPTKITAVSVQDSTILFSSKISVVSPQTNTISPTTQNNEKASSTIKLPIVEASSPNVSLNKTTVSVQDSTVPLPTKNIRVVSPQNNTISPLKISSLVSTNFGFNCSKFFVFIFFKFFFILRNLQHYCGQQAFCSHKSVCQCLPGFFGFPPLFPCNELSLNASSNSLKNLECFNNIDGKCGSRCENGYFLNSNGSCEDVDECKMGVAVCGKEAFCRNLEGAYRCECPKILKEDGHECAALSPKSIKEYIQVKCFRRENLENSAIQVLFTSNVWKQFKGRVIVNGSQAENQKCFKDFSSNNSNNNNFFNFLIPANDCKLIEKGIKINTLSTRLLIKPIIELKSFNYLYIPPIYFIQIQCHFTEEEENLANFSKNFTKINKMTTKMGITKTPKRTSQKVFEDVFDKKMRWKTTKEPLKEKMEANTEQIKIKEKLTTSKTKITKESIRTTTKNNFVGEPICLLDVTDKNGVHVLKIKAGETLTLTLSLVSRLWQQKIRNITIFPKRCYAINLDNGGRYCLTDNGGCAFEKGLFPEWKRKNNFKAEANFSAFRWTETNTVRFECDCSVCSEEKCPKFDCEKRRNLRFKKYFYNNWSLNENDESSVGIENLASLTWLSRPSSLAVIMDVDDENKRKRRRKRRKRKMASLNKWQKLIYQLNQQQKRFNIFNKKIQQTFYFTSRLLPIKLKLFSFVLFTRFAVIQPIMRINDDPDEEQIRMSKRLKRFRKFASIEYAGEIFMTPQDFLDSLTLDEPRERTFRNVINKNQVKKFIQNTPPLRRGNSKMFSELGDKGIISYAEYLFWLHC</sequence>
<dbReference type="InterPro" id="IPR009030">
    <property type="entry name" value="Growth_fac_rcpt_cys_sf"/>
</dbReference>
<feature type="disulfide bond" evidence="6">
    <location>
        <begin position="111"/>
        <end position="120"/>
    </location>
</feature>
<evidence type="ECO:0000313" key="10">
    <source>
        <dbReference type="EMBL" id="CAD2176231.1"/>
    </source>
</evidence>
<accession>A0A6V7VPZ1</accession>
<dbReference type="CDD" id="cd00054">
    <property type="entry name" value="EGF_CA"/>
    <property type="match status" value="1"/>
</dbReference>
<feature type="compositionally biased region" description="Low complexity" evidence="7">
    <location>
        <begin position="1107"/>
        <end position="1118"/>
    </location>
</feature>
<dbReference type="InterPro" id="IPR000742">
    <property type="entry name" value="EGF"/>
</dbReference>
<comment type="caution">
    <text evidence="6">Lacks conserved residue(s) required for the propagation of feature annotation.</text>
</comment>
<dbReference type="PROSITE" id="PS00022">
    <property type="entry name" value="EGF_1"/>
    <property type="match status" value="1"/>
</dbReference>
<dbReference type="SMART" id="SM00179">
    <property type="entry name" value="EGF_CA"/>
    <property type="match status" value="1"/>
</dbReference>
<feature type="domain" description="ZP" evidence="9">
    <location>
        <begin position="1978"/>
        <end position="2308"/>
    </location>
</feature>
<dbReference type="GO" id="GO:0051560">
    <property type="term" value="P:mitochondrial calcium ion homeostasis"/>
    <property type="evidence" value="ECO:0007669"/>
    <property type="project" value="TreeGrafter"/>
</dbReference>
<keyword evidence="2 6" id="KW-0245">EGF-like domain</keyword>
<evidence type="ECO:0000256" key="7">
    <source>
        <dbReference type="SAM" id="MobiDB-lite"/>
    </source>
</evidence>
<dbReference type="InterPro" id="IPR018097">
    <property type="entry name" value="EGF_Ca-bd_CS"/>
</dbReference>
<dbReference type="PROSITE" id="PS50026">
    <property type="entry name" value="EGF_3"/>
    <property type="match status" value="2"/>
</dbReference>
<dbReference type="EMBL" id="CAJEWN010000271">
    <property type="protein sequence ID" value="CAD2176231.1"/>
    <property type="molecule type" value="Genomic_DNA"/>
</dbReference>
<feature type="region of interest" description="Disordered" evidence="7">
    <location>
        <begin position="272"/>
        <end position="320"/>
    </location>
</feature>
<feature type="compositionally biased region" description="Basic and acidic residues" evidence="7">
    <location>
        <begin position="1043"/>
        <end position="1055"/>
    </location>
</feature>
<dbReference type="GO" id="GO:0036444">
    <property type="term" value="P:calcium import into the mitochondrion"/>
    <property type="evidence" value="ECO:0007669"/>
    <property type="project" value="TreeGrafter"/>
</dbReference>
<dbReference type="InterPro" id="IPR039800">
    <property type="entry name" value="MICU1/2/3"/>
</dbReference>
<feature type="domain" description="EGF-like" evidence="8">
    <location>
        <begin position="86"/>
        <end position="121"/>
    </location>
</feature>
<dbReference type="GO" id="GO:1990246">
    <property type="term" value="C:uniplex complex"/>
    <property type="evidence" value="ECO:0007669"/>
    <property type="project" value="TreeGrafter"/>
</dbReference>
<comment type="subcellular location">
    <subcellularLocation>
        <location evidence="1">Mitochondrion inner membrane</location>
    </subcellularLocation>
</comment>
<dbReference type="PANTHER" id="PTHR12294">
    <property type="entry name" value="EF HAND DOMAIN FAMILY A1,A2-RELATED"/>
    <property type="match status" value="1"/>
</dbReference>
<feature type="region of interest" description="Disordered" evidence="7">
    <location>
        <begin position="187"/>
        <end position="226"/>
    </location>
</feature>
<dbReference type="Pfam" id="PF07645">
    <property type="entry name" value="EGF_CA"/>
    <property type="match status" value="1"/>
</dbReference>
<feature type="region of interest" description="Disordered" evidence="7">
    <location>
        <begin position="497"/>
        <end position="517"/>
    </location>
</feature>
<dbReference type="SUPFAM" id="SSF57184">
    <property type="entry name" value="Growth factor receptor domain"/>
    <property type="match status" value="1"/>
</dbReference>
<dbReference type="Proteomes" id="UP000580250">
    <property type="component" value="Unassembled WGS sequence"/>
</dbReference>
<dbReference type="InterPro" id="IPR049883">
    <property type="entry name" value="NOTCH1_EGF-like"/>
</dbReference>
<protein>
    <submittedName>
        <fullName evidence="10">Uncharacterized protein</fullName>
    </submittedName>
</protein>
<feature type="domain" description="EGF-like" evidence="8">
    <location>
        <begin position="1924"/>
        <end position="1964"/>
    </location>
</feature>
<proteinExistence type="predicted"/>
<feature type="compositionally biased region" description="Low complexity" evidence="7">
    <location>
        <begin position="1060"/>
        <end position="1074"/>
    </location>
</feature>
<keyword evidence="3" id="KW-0677">Repeat</keyword>
<feature type="region of interest" description="Disordered" evidence="7">
    <location>
        <begin position="808"/>
        <end position="834"/>
    </location>
</feature>
<dbReference type="GO" id="GO:0005509">
    <property type="term" value="F:calcium ion binding"/>
    <property type="evidence" value="ECO:0007669"/>
    <property type="project" value="InterPro"/>
</dbReference>
<gene>
    <name evidence="10" type="ORF">MENT_LOCUS28015</name>
</gene>
<reference evidence="10 11" key="1">
    <citation type="submission" date="2020-08" db="EMBL/GenBank/DDBJ databases">
        <authorList>
            <person name="Koutsovoulos G."/>
            <person name="Danchin GJ E."/>
        </authorList>
    </citation>
    <scope>NUCLEOTIDE SEQUENCE [LARGE SCALE GENOMIC DNA]</scope>
</reference>
<keyword evidence="5 6" id="KW-1015">Disulfide bond</keyword>
<evidence type="ECO:0000256" key="5">
    <source>
        <dbReference type="ARBA" id="ARBA00023157"/>
    </source>
</evidence>
<evidence type="ECO:0000256" key="1">
    <source>
        <dbReference type="ARBA" id="ARBA00004273"/>
    </source>
</evidence>
<dbReference type="PANTHER" id="PTHR12294:SF13">
    <property type="entry name" value="MITOCHONDRIAL CALCIUM UPTAKE 3, ISOFORM D"/>
    <property type="match status" value="1"/>
</dbReference>
<feature type="region of interest" description="Disordered" evidence="7">
    <location>
        <begin position="1038"/>
        <end position="1137"/>
    </location>
</feature>
<evidence type="ECO:0000259" key="8">
    <source>
        <dbReference type="PROSITE" id="PS50026"/>
    </source>
</evidence>
<feature type="region of interest" description="Disordered" evidence="7">
    <location>
        <begin position="619"/>
        <end position="647"/>
    </location>
</feature>
<evidence type="ECO:0000256" key="3">
    <source>
        <dbReference type="ARBA" id="ARBA00022737"/>
    </source>
</evidence>
<feature type="compositionally biased region" description="Polar residues" evidence="7">
    <location>
        <begin position="197"/>
        <end position="212"/>
    </location>
</feature>
<evidence type="ECO:0000256" key="6">
    <source>
        <dbReference type="PROSITE-ProRule" id="PRU00076"/>
    </source>
</evidence>
<evidence type="ECO:0000256" key="4">
    <source>
        <dbReference type="ARBA" id="ARBA00023136"/>
    </source>
</evidence>
<dbReference type="OrthoDB" id="1100386at2759"/>
<feature type="region of interest" description="Disordered" evidence="7">
    <location>
        <begin position="1466"/>
        <end position="1487"/>
    </location>
</feature>
<dbReference type="PROSITE" id="PS51034">
    <property type="entry name" value="ZP_2"/>
    <property type="match status" value="1"/>
</dbReference>
<dbReference type="InterPro" id="IPR001507">
    <property type="entry name" value="ZP_dom"/>
</dbReference>
<evidence type="ECO:0000256" key="2">
    <source>
        <dbReference type="ARBA" id="ARBA00022536"/>
    </source>
</evidence>
<evidence type="ECO:0000313" key="11">
    <source>
        <dbReference type="Proteomes" id="UP000580250"/>
    </source>
</evidence>